<accession>A0ACA9Y0M2</accession>
<reference evidence="1" key="1">
    <citation type="submission" date="2022-06" db="EMBL/GenBank/DDBJ databases">
        <authorList>
            <person name="Legras J.-L."/>
            <person name="Devillers H."/>
            <person name="Grondin C."/>
        </authorList>
    </citation>
    <scope>NUCLEOTIDE SEQUENCE</scope>
    <source>
        <strain evidence="1">CLIB 1444</strain>
    </source>
</reference>
<dbReference type="Proteomes" id="UP001152531">
    <property type="component" value="Unassembled WGS sequence"/>
</dbReference>
<name>A0ACA9Y0M2_9ASCO</name>
<dbReference type="EMBL" id="CALSDN010000001">
    <property type="protein sequence ID" value="CAH6718475.1"/>
    <property type="molecule type" value="Genomic_DNA"/>
</dbReference>
<gene>
    <name evidence="1" type="ORF">CLIB1444_01S07580</name>
</gene>
<evidence type="ECO:0000313" key="1">
    <source>
        <dbReference type="EMBL" id="CAH6718475.1"/>
    </source>
</evidence>
<evidence type="ECO:0000313" key="2">
    <source>
        <dbReference type="Proteomes" id="UP001152531"/>
    </source>
</evidence>
<sequence length="538" mass="61078">MNEDLEPSNSIVESVLTTASESSIDRNNLRKNAQIATDYHHSLTPSEAFKDYKEAIWWASVMSLTIVMEGYDTSLIGNLFGFPSFQKKYGVEISPGVFELQSHWQIALGVSPSVGVIIGIFVNGYLIETFGHRRITMFCLILMQLFISITFFAPNVETLFLGQLLCGLPWGLFAIIGPTYSSEVIPLALRGYMTSYTQFCWSLGQILSAIILKLYVNNDTQWSYRIPFALQWIFPLPLFILTYLAPESPWWLVRHNREEEAIKSVRRLSSSSVSHMAPPMVSMIIHTHENEISQHKKEGTEWEKYMKAFTGTNFRRTVVTSLAFSGQLLCGLPFAFSPSYFFREAGISPKKTYDLSLINATIALAGSIAAWYPITRFGRRDIYLVGLAILCTCLLFIGVAQPFVYEFHELIWVQCGLIIAWMTTYSLTLGPVTYCIISEISASSLRSTTVSIARGYFSLNQFIANAIEPILINPTSLNLRGYTALFWFTTCFIIFIWAFFELPETKDRTFDDIDFLFKQETPARKFSTTETTRLVDLD</sequence>
<organism evidence="1 2">
    <name type="scientific">[Candida] jaroonii</name>
    <dbReference type="NCBI Taxonomy" id="467808"/>
    <lineage>
        <taxon>Eukaryota</taxon>
        <taxon>Fungi</taxon>
        <taxon>Dikarya</taxon>
        <taxon>Ascomycota</taxon>
        <taxon>Saccharomycotina</taxon>
        <taxon>Pichiomycetes</taxon>
        <taxon>Debaryomycetaceae</taxon>
        <taxon>Yamadazyma</taxon>
    </lineage>
</organism>
<protein>
    <submittedName>
        <fullName evidence="1">Alpha-glucosides permease Mph3p</fullName>
    </submittedName>
</protein>
<keyword evidence="2" id="KW-1185">Reference proteome</keyword>
<proteinExistence type="predicted"/>
<comment type="caution">
    <text evidence="1">The sequence shown here is derived from an EMBL/GenBank/DDBJ whole genome shotgun (WGS) entry which is preliminary data.</text>
</comment>